<proteinExistence type="predicted"/>
<gene>
    <name evidence="2" type="ORF">TrLO_g10549</name>
</gene>
<sequence>MLSMIQNTVMKAASPSFYRQSFMNMRKVYDPQVRAGGFMPVIHFMMTVGTIGYVMEWATIGRFHVAHAKHEAEAAAECYKKHGGGGDHH</sequence>
<feature type="transmembrane region" description="Helical" evidence="1">
    <location>
        <begin position="35"/>
        <end position="55"/>
    </location>
</feature>
<keyword evidence="1" id="KW-0472">Membrane</keyword>
<dbReference type="AlphaFoldDB" id="A0A9W7L036"/>
<evidence type="ECO:0000313" key="3">
    <source>
        <dbReference type="Proteomes" id="UP001165122"/>
    </source>
</evidence>
<evidence type="ECO:0000313" key="2">
    <source>
        <dbReference type="EMBL" id="GMI17674.1"/>
    </source>
</evidence>
<organism evidence="2 3">
    <name type="scientific">Triparma laevis f. longispina</name>
    <dbReference type="NCBI Taxonomy" id="1714387"/>
    <lineage>
        <taxon>Eukaryota</taxon>
        <taxon>Sar</taxon>
        <taxon>Stramenopiles</taxon>
        <taxon>Ochrophyta</taxon>
        <taxon>Bolidophyceae</taxon>
        <taxon>Parmales</taxon>
        <taxon>Triparmaceae</taxon>
        <taxon>Triparma</taxon>
    </lineage>
</organism>
<keyword evidence="1" id="KW-1133">Transmembrane helix</keyword>
<keyword evidence="1" id="KW-0812">Transmembrane</keyword>
<name>A0A9W7L036_9STRA</name>
<protein>
    <submittedName>
        <fullName evidence="2">Uncharacterized protein</fullName>
    </submittedName>
</protein>
<reference evidence="3" key="1">
    <citation type="journal article" date="2023" name="Commun. Biol.">
        <title>Genome analysis of Parmales, the sister group of diatoms, reveals the evolutionary specialization of diatoms from phago-mixotrophs to photoautotrophs.</title>
        <authorList>
            <person name="Ban H."/>
            <person name="Sato S."/>
            <person name="Yoshikawa S."/>
            <person name="Yamada K."/>
            <person name="Nakamura Y."/>
            <person name="Ichinomiya M."/>
            <person name="Sato N."/>
            <person name="Blanc-Mathieu R."/>
            <person name="Endo H."/>
            <person name="Kuwata A."/>
            <person name="Ogata H."/>
        </authorList>
    </citation>
    <scope>NUCLEOTIDE SEQUENCE [LARGE SCALE GENOMIC DNA]</scope>
    <source>
        <strain evidence="3">NIES 3700</strain>
    </source>
</reference>
<dbReference type="Proteomes" id="UP001165122">
    <property type="component" value="Unassembled WGS sequence"/>
</dbReference>
<dbReference type="OrthoDB" id="195776at2759"/>
<evidence type="ECO:0000256" key="1">
    <source>
        <dbReference type="SAM" id="Phobius"/>
    </source>
</evidence>
<keyword evidence="3" id="KW-1185">Reference proteome</keyword>
<comment type="caution">
    <text evidence="2">The sequence shown here is derived from an EMBL/GenBank/DDBJ whole genome shotgun (WGS) entry which is preliminary data.</text>
</comment>
<dbReference type="EMBL" id="BRXW01000301">
    <property type="protein sequence ID" value="GMI17674.1"/>
    <property type="molecule type" value="Genomic_DNA"/>
</dbReference>
<accession>A0A9W7L036</accession>